<reference evidence="1" key="1">
    <citation type="submission" date="2020-05" db="EMBL/GenBank/DDBJ databases">
        <title>WGS assembly of Panicum virgatum.</title>
        <authorList>
            <person name="Lovell J.T."/>
            <person name="Jenkins J."/>
            <person name="Shu S."/>
            <person name="Juenger T.E."/>
            <person name="Schmutz J."/>
        </authorList>
    </citation>
    <scope>NUCLEOTIDE SEQUENCE</scope>
    <source>
        <strain evidence="1">AP13</strain>
    </source>
</reference>
<dbReference type="EMBL" id="CM029043">
    <property type="protein sequence ID" value="KAG2612054.1"/>
    <property type="molecule type" value="Genomic_DNA"/>
</dbReference>
<gene>
    <name evidence="1" type="ORF">PVAP13_4KG229705</name>
</gene>
<proteinExistence type="predicted"/>
<protein>
    <submittedName>
        <fullName evidence="1">Uncharacterized protein</fullName>
    </submittedName>
</protein>
<dbReference type="Proteomes" id="UP000823388">
    <property type="component" value="Chromosome 4K"/>
</dbReference>
<dbReference type="AlphaFoldDB" id="A0A8T0TTF7"/>
<sequence>MVASCHPHGGMRIPAVSFHPGGGGCLRRLSMEDMPMFVQRIRCGLVVPSHWLLRLHMRGSSIEICWGRRWPAASSFCGEASGEWEKILEEEQLCKEVLLVLVCNFLFFQGCGCNLGMYCYCSI</sequence>
<organism evidence="1 2">
    <name type="scientific">Panicum virgatum</name>
    <name type="common">Blackwell switchgrass</name>
    <dbReference type="NCBI Taxonomy" id="38727"/>
    <lineage>
        <taxon>Eukaryota</taxon>
        <taxon>Viridiplantae</taxon>
        <taxon>Streptophyta</taxon>
        <taxon>Embryophyta</taxon>
        <taxon>Tracheophyta</taxon>
        <taxon>Spermatophyta</taxon>
        <taxon>Magnoliopsida</taxon>
        <taxon>Liliopsida</taxon>
        <taxon>Poales</taxon>
        <taxon>Poaceae</taxon>
        <taxon>PACMAD clade</taxon>
        <taxon>Panicoideae</taxon>
        <taxon>Panicodae</taxon>
        <taxon>Paniceae</taxon>
        <taxon>Panicinae</taxon>
        <taxon>Panicum</taxon>
        <taxon>Panicum sect. Hiantes</taxon>
    </lineage>
</organism>
<name>A0A8T0TTF7_PANVG</name>
<keyword evidence="2" id="KW-1185">Reference proteome</keyword>
<evidence type="ECO:0000313" key="1">
    <source>
        <dbReference type="EMBL" id="KAG2612054.1"/>
    </source>
</evidence>
<accession>A0A8T0TTF7</accession>
<evidence type="ECO:0000313" key="2">
    <source>
        <dbReference type="Proteomes" id="UP000823388"/>
    </source>
</evidence>
<comment type="caution">
    <text evidence="1">The sequence shown here is derived from an EMBL/GenBank/DDBJ whole genome shotgun (WGS) entry which is preliminary data.</text>
</comment>